<evidence type="ECO:0000313" key="15">
    <source>
        <dbReference type="Proteomes" id="UP000593562"/>
    </source>
</evidence>
<dbReference type="GO" id="GO:0005783">
    <property type="term" value="C:endoplasmic reticulum"/>
    <property type="evidence" value="ECO:0007669"/>
    <property type="project" value="UniProtKB-SubCell"/>
</dbReference>
<dbReference type="GO" id="GO:0043161">
    <property type="term" value="P:proteasome-mediated ubiquitin-dependent protein catabolic process"/>
    <property type="evidence" value="ECO:0007669"/>
    <property type="project" value="InterPro"/>
</dbReference>
<dbReference type="GO" id="GO:0000502">
    <property type="term" value="C:proteasome complex"/>
    <property type="evidence" value="ECO:0007669"/>
    <property type="project" value="UniProtKB-KW"/>
</dbReference>
<dbReference type="PANTHER" id="PTHR13266">
    <property type="entry name" value="PROTEASOME INHIBITOR"/>
    <property type="match status" value="1"/>
</dbReference>
<dbReference type="Gene3D" id="3.40.1000.30">
    <property type="match status" value="1"/>
</dbReference>
<keyword evidence="9" id="KW-0007">Acetylation</keyword>
<dbReference type="AlphaFoldDB" id="A0A7J7DX51"/>
<sequence>MANEKSVMAVIRAARPTFRNNYDKIVFAVHASFLSSGYVLTASGPSAFSDDTLSSPSTDEVGIDHWNELNDEYAFVYVNPETSKKVLVKCLVMNGKLLVDALAAGAPEHVHLEIDADKYVADNGGTNYSEHYKSLENLVKCLNSQILSKLDPSLKPTSSSNPTRSEPPNQESRRSVNEPGFGFVEPSGRHIHPSGVVVPPVYPPGGDTDRFPIVGGDRDLYPGLGAGIYPRGDFGTSGGMLLGPNDPWWFGGSDGRPGFLGGQPGVPPGARFDPYGPPDVPGFEPNRFVRNPRRPPAQGGNHPDLEHFRDGSDFI</sequence>
<comment type="function">
    <text evidence="10">Plays an important role in control of proteasome function. Inhibits the hydrolysis of protein and peptide substrates by the 20S proteasome. Also inhibits the activation of the proteasome by the proteasome regulatory proteins PA700 and PA28.</text>
</comment>
<accession>A0A7J7DX51</accession>
<feature type="domain" description="PI31 proteasome regulator C-terminal" evidence="12">
    <location>
        <begin position="216"/>
        <end position="277"/>
    </location>
</feature>
<comment type="subcellular location">
    <subcellularLocation>
        <location evidence="2">Cytoplasm</location>
    </subcellularLocation>
    <subcellularLocation>
        <location evidence="1">Endoplasmic reticulum</location>
    </subcellularLocation>
</comment>
<keyword evidence="5" id="KW-0963">Cytoplasm</keyword>
<feature type="region of interest" description="Disordered" evidence="11">
    <location>
        <begin position="272"/>
        <end position="315"/>
    </location>
</feature>
<evidence type="ECO:0000256" key="8">
    <source>
        <dbReference type="ARBA" id="ARBA00022942"/>
    </source>
</evidence>
<dbReference type="FunCoup" id="A0A7J7DX51">
    <property type="interactions" value="4031"/>
</dbReference>
<protein>
    <submittedName>
        <fullName evidence="14">Proteasome inhibitor-related</fullName>
    </submittedName>
</protein>
<dbReference type="Proteomes" id="UP000593562">
    <property type="component" value="Unassembled WGS sequence"/>
</dbReference>
<feature type="compositionally biased region" description="Polar residues" evidence="11">
    <location>
        <begin position="155"/>
        <end position="170"/>
    </location>
</feature>
<evidence type="ECO:0000256" key="4">
    <source>
        <dbReference type="ARBA" id="ARBA00022481"/>
    </source>
</evidence>
<keyword evidence="7" id="KW-0256">Endoplasmic reticulum</keyword>
<evidence type="ECO:0000256" key="6">
    <source>
        <dbReference type="ARBA" id="ARBA00022553"/>
    </source>
</evidence>
<dbReference type="InterPro" id="IPR045128">
    <property type="entry name" value="PI31-like"/>
</dbReference>
<evidence type="ECO:0000256" key="7">
    <source>
        <dbReference type="ARBA" id="ARBA00022824"/>
    </source>
</evidence>
<evidence type="ECO:0000256" key="5">
    <source>
        <dbReference type="ARBA" id="ARBA00022490"/>
    </source>
</evidence>
<evidence type="ECO:0000256" key="3">
    <source>
        <dbReference type="ARBA" id="ARBA00006405"/>
    </source>
</evidence>
<evidence type="ECO:0000259" key="12">
    <source>
        <dbReference type="Pfam" id="PF08577"/>
    </source>
</evidence>
<evidence type="ECO:0000313" key="14">
    <source>
        <dbReference type="EMBL" id="KAF5750897.1"/>
    </source>
</evidence>
<dbReference type="PANTHER" id="PTHR13266:SF1">
    <property type="entry name" value="PROTEASOME INHIBITOR PI31 SUBUNIT"/>
    <property type="match status" value="1"/>
</dbReference>
<keyword evidence="6" id="KW-0597">Phosphoprotein</keyword>
<gene>
    <name evidence="14" type="ORF">HS088_TW03G01237</name>
</gene>
<keyword evidence="15" id="KW-1185">Reference proteome</keyword>
<feature type="region of interest" description="Disordered" evidence="11">
    <location>
        <begin position="151"/>
        <end position="195"/>
    </location>
</feature>
<evidence type="ECO:0000256" key="9">
    <source>
        <dbReference type="ARBA" id="ARBA00022990"/>
    </source>
</evidence>
<feature type="domain" description="PI31 proteasome regulator N-terminal" evidence="13">
    <location>
        <begin position="15"/>
        <end position="155"/>
    </location>
</feature>
<organism evidence="14 15">
    <name type="scientific">Tripterygium wilfordii</name>
    <name type="common">Thunder God vine</name>
    <dbReference type="NCBI Taxonomy" id="458696"/>
    <lineage>
        <taxon>Eukaryota</taxon>
        <taxon>Viridiplantae</taxon>
        <taxon>Streptophyta</taxon>
        <taxon>Embryophyta</taxon>
        <taxon>Tracheophyta</taxon>
        <taxon>Spermatophyta</taxon>
        <taxon>Magnoliopsida</taxon>
        <taxon>eudicotyledons</taxon>
        <taxon>Gunneridae</taxon>
        <taxon>Pentapetalae</taxon>
        <taxon>rosids</taxon>
        <taxon>fabids</taxon>
        <taxon>Celastrales</taxon>
        <taxon>Celastraceae</taxon>
        <taxon>Tripterygium</taxon>
    </lineage>
</organism>
<dbReference type="Pfam" id="PF11566">
    <property type="entry name" value="PI31_Prot_N"/>
    <property type="match status" value="1"/>
</dbReference>
<name>A0A7J7DX51_TRIWF</name>
<proteinExistence type="inferred from homology"/>
<comment type="similarity">
    <text evidence="3">Belongs to the proteasome inhibitor PI31 family.</text>
</comment>
<evidence type="ECO:0000259" key="13">
    <source>
        <dbReference type="Pfam" id="PF11566"/>
    </source>
</evidence>
<comment type="caution">
    <text evidence="14">The sequence shown here is derived from an EMBL/GenBank/DDBJ whole genome shotgun (WGS) entry which is preliminary data.</text>
</comment>
<dbReference type="InterPro" id="IPR013886">
    <property type="entry name" value="PI31_Prot_C"/>
</dbReference>
<evidence type="ECO:0000256" key="11">
    <source>
        <dbReference type="SAM" id="MobiDB-lite"/>
    </source>
</evidence>
<dbReference type="InParanoid" id="A0A7J7DX51"/>
<dbReference type="GO" id="GO:0070628">
    <property type="term" value="F:proteasome binding"/>
    <property type="evidence" value="ECO:0007669"/>
    <property type="project" value="InterPro"/>
</dbReference>
<dbReference type="InterPro" id="IPR021625">
    <property type="entry name" value="PI31_Prot_N"/>
</dbReference>
<reference evidence="14 15" key="1">
    <citation type="journal article" date="2020" name="Nat. Commun.">
        <title>Genome of Tripterygium wilfordii and identification of cytochrome P450 involved in triptolide biosynthesis.</title>
        <authorList>
            <person name="Tu L."/>
            <person name="Su P."/>
            <person name="Zhang Z."/>
            <person name="Gao L."/>
            <person name="Wang J."/>
            <person name="Hu T."/>
            <person name="Zhou J."/>
            <person name="Zhang Y."/>
            <person name="Zhao Y."/>
            <person name="Liu Y."/>
            <person name="Song Y."/>
            <person name="Tong Y."/>
            <person name="Lu Y."/>
            <person name="Yang J."/>
            <person name="Xu C."/>
            <person name="Jia M."/>
            <person name="Peters R.J."/>
            <person name="Huang L."/>
            <person name="Gao W."/>
        </authorList>
    </citation>
    <scope>NUCLEOTIDE SEQUENCE [LARGE SCALE GENOMIC DNA]</scope>
    <source>
        <strain evidence="15">cv. XIE 37</strain>
        <tissue evidence="14">Leaf</tissue>
    </source>
</reference>
<dbReference type="Pfam" id="PF08577">
    <property type="entry name" value="PI31_Prot_C"/>
    <property type="match status" value="1"/>
</dbReference>
<evidence type="ECO:0000256" key="10">
    <source>
        <dbReference type="ARBA" id="ARBA00024805"/>
    </source>
</evidence>
<dbReference type="EMBL" id="JAAARO010000003">
    <property type="protein sequence ID" value="KAF5750897.1"/>
    <property type="molecule type" value="Genomic_DNA"/>
</dbReference>
<keyword evidence="8" id="KW-0647">Proteasome</keyword>
<feature type="compositionally biased region" description="Basic and acidic residues" evidence="11">
    <location>
        <begin position="303"/>
        <end position="315"/>
    </location>
</feature>
<evidence type="ECO:0000256" key="2">
    <source>
        <dbReference type="ARBA" id="ARBA00004496"/>
    </source>
</evidence>
<evidence type="ECO:0000256" key="1">
    <source>
        <dbReference type="ARBA" id="ARBA00004240"/>
    </source>
</evidence>
<dbReference type="GO" id="GO:0004866">
    <property type="term" value="F:endopeptidase inhibitor activity"/>
    <property type="evidence" value="ECO:0007669"/>
    <property type="project" value="InterPro"/>
</dbReference>
<dbReference type="OrthoDB" id="68090at2759"/>
<keyword evidence="4" id="KW-0488">Methylation</keyword>